<feature type="region of interest" description="Disordered" evidence="1">
    <location>
        <begin position="27"/>
        <end position="49"/>
    </location>
</feature>
<evidence type="ECO:0000256" key="1">
    <source>
        <dbReference type="SAM" id="MobiDB-lite"/>
    </source>
</evidence>
<dbReference type="AlphaFoldDB" id="A0A0D2BTT1"/>
<feature type="compositionally biased region" description="Basic and acidic residues" evidence="1">
    <location>
        <begin position="76"/>
        <end position="85"/>
    </location>
</feature>
<accession>A0A0D2BTT1</accession>
<feature type="region of interest" description="Disordered" evidence="1">
    <location>
        <begin position="76"/>
        <end position="116"/>
    </location>
</feature>
<dbReference type="HOGENOM" id="CLU_1869991_0_0_1"/>
<sequence>AAPCQTPQIIPLRPYLPSTTRLLVRANRHTRSRRHKSRSAELSAPKLNRSACPNYARQARSHRRIATDSQVRKWREVKTQPHMTERTAYQSRRRRMNQEKKTTVKRMSGMRHKHRKSLTGVAGSMAYGHHSVRPPRL</sequence>
<dbReference type="GeneID" id="27351935"/>
<name>A0A0D2BTT1_9EURO</name>
<organism evidence="2 3">
    <name type="scientific">Cladophialophora immunda</name>
    <dbReference type="NCBI Taxonomy" id="569365"/>
    <lineage>
        <taxon>Eukaryota</taxon>
        <taxon>Fungi</taxon>
        <taxon>Dikarya</taxon>
        <taxon>Ascomycota</taxon>
        <taxon>Pezizomycotina</taxon>
        <taxon>Eurotiomycetes</taxon>
        <taxon>Chaetothyriomycetidae</taxon>
        <taxon>Chaetothyriales</taxon>
        <taxon>Herpotrichiellaceae</taxon>
        <taxon>Cladophialophora</taxon>
    </lineage>
</organism>
<feature type="non-terminal residue" evidence="2">
    <location>
        <position position="1"/>
    </location>
</feature>
<keyword evidence="3" id="KW-1185">Reference proteome</keyword>
<dbReference type="Proteomes" id="UP000054466">
    <property type="component" value="Unassembled WGS sequence"/>
</dbReference>
<proteinExistence type="predicted"/>
<gene>
    <name evidence="2" type="ORF">PV07_12741</name>
</gene>
<dbReference type="RefSeq" id="XP_016242051.1">
    <property type="nucleotide sequence ID" value="XM_016400303.1"/>
</dbReference>
<dbReference type="VEuPathDB" id="FungiDB:PV07_12741"/>
<feature type="compositionally biased region" description="Basic residues" evidence="1">
    <location>
        <begin position="27"/>
        <end position="37"/>
    </location>
</feature>
<evidence type="ECO:0000313" key="2">
    <source>
        <dbReference type="EMBL" id="KIW21835.1"/>
    </source>
</evidence>
<dbReference type="EMBL" id="KN847146">
    <property type="protein sequence ID" value="KIW21835.1"/>
    <property type="molecule type" value="Genomic_DNA"/>
</dbReference>
<evidence type="ECO:0000313" key="3">
    <source>
        <dbReference type="Proteomes" id="UP000054466"/>
    </source>
</evidence>
<protein>
    <submittedName>
        <fullName evidence="2">Uncharacterized protein</fullName>
    </submittedName>
</protein>
<reference evidence="2 3" key="1">
    <citation type="submission" date="2015-01" db="EMBL/GenBank/DDBJ databases">
        <title>The Genome Sequence of Cladophialophora immunda CBS83496.</title>
        <authorList>
            <consortium name="The Broad Institute Genomics Platform"/>
            <person name="Cuomo C."/>
            <person name="de Hoog S."/>
            <person name="Gorbushina A."/>
            <person name="Stielow B."/>
            <person name="Teixiera M."/>
            <person name="Abouelleil A."/>
            <person name="Chapman S.B."/>
            <person name="Priest M."/>
            <person name="Young S.K."/>
            <person name="Wortman J."/>
            <person name="Nusbaum C."/>
            <person name="Birren B."/>
        </authorList>
    </citation>
    <scope>NUCLEOTIDE SEQUENCE [LARGE SCALE GENOMIC DNA]</scope>
    <source>
        <strain evidence="2 3">CBS 83496</strain>
    </source>
</reference>